<dbReference type="InterPro" id="IPR006143">
    <property type="entry name" value="RND_pump_MFP"/>
</dbReference>
<comment type="caution">
    <text evidence="5">The sequence shown here is derived from an EMBL/GenBank/DDBJ whole genome shotgun (WGS) entry which is preliminary data.</text>
</comment>
<comment type="similarity">
    <text evidence="1">Belongs to the membrane fusion protein (MFP) (TC 8.A.1) family.</text>
</comment>
<dbReference type="RefSeq" id="WP_063361714.1">
    <property type="nucleotide sequence ID" value="NZ_AUXZ01000070.1"/>
</dbReference>
<dbReference type="NCBIfam" id="TIGR01730">
    <property type="entry name" value="RND_mfp"/>
    <property type="match status" value="1"/>
</dbReference>
<dbReference type="AlphaFoldDB" id="A0A167EM38"/>
<organism evidence="5 6">
    <name type="scientific">Pseudoalteromonas luteoviolacea H33</name>
    <dbReference type="NCBI Taxonomy" id="1365251"/>
    <lineage>
        <taxon>Bacteria</taxon>
        <taxon>Pseudomonadati</taxon>
        <taxon>Pseudomonadota</taxon>
        <taxon>Gammaproteobacteria</taxon>
        <taxon>Alteromonadales</taxon>
        <taxon>Pseudoalteromonadaceae</taxon>
        <taxon>Pseudoalteromonas</taxon>
    </lineage>
</organism>
<dbReference type="PATRIC" id="fig|1365251.3.peg.2218"/>
<name>A0A167EM38_9GAMM</name>
<feature type="chain" id="PRO_5007885879" description="CusB-like barrel-sandwich hybrid domain-containing protein" evidence="3">
    <location>
        <begin position="25"/>
        <end position="356"/>
    </location>
</feature>
<dbReference type="OrthoDB" id="9778236at2"/>
<evidence type="ECO:0000313" key="5">
    <source>
        <dbReference type="EMBL" id="KZN50946.1"/>
    </source>
</evidence>
<dbReference type="GO" id="GO:1990281">
    <property type="term" value="C:efflux pump complex"/>
    <property type="evidence" value="ECO:0007669"/>
    <property type="project" value="TreeGrafter"/>
</dbReference>
<dbReference type="PANTHER" id="PTHR30469:SF15">
    <property type="entry name" value="HLYD FAMILY OF SECRETION PROTEINS"/>
    <property type="match status" value="1"/>
</dbReference>
<dbReference type="SUPFAM" id="SSF111369">
    <property type="entry name" value="HlyD-like secretion proteins"/>
    <property type="match status" value="1"/>
</dbReference>
<dbReference type="Gene3D" id="1.10.287.470">
    <property type="entry name" value="Helix hairpin bin"/>
    <property type="match status" value="1"/>
</dbReference>
<keyword evidence="3" id="KW-0732">Signal</keyword>
<proteinExistence type="inferred from homology"/>
<feature type="signal peptide" evidence="3">
    <location>
        <begin position="1"/>
        <end position="24"/>
    </location>
</feature>
<reference evidence="5 6" key="1">
    <citation type="submission" date="2013-07" db="EMBL/GenBank/DDBJ databases">
        <title>Comparative Genomic and Metabolomic Analysis of Twelve Strains of Pseudoalteromonas luteoviolacea.</title>
        <authorList>
            <person name="Vynne N.G."/>
            <person name="Mansson M."/>
            <person name="Gram L."/>
        </authorList>
    </citation>
    <scope>NUCLEOTIDE SEQUENCE [LARGE SCALE GENOMIC DNA]</scope>
    <source>
        <strain evidence="5 6">H33</strain>
    </source>
</reference>
<evidence type="ECO:0000256" key="3">
    <source>
        <dbReference type="SAM" id="SignalP"/>
    </source>
</evidence>
<evidence type="ECO:0000313" key="6">
    <source>
        <dbReference type="Proteomes" id="UP000076503"/>
    </source>
</evidence>
<protein>
    <recommendedName>
        <fullName evidence="4">CusB-like barrel-sandwich hybrid domain-containing protein</fullName>
    </recommendedName>
</protein>
<evidence type="ECO:0000256" key="1">
    <source>
        <dbReference type="ARBA" id="ARBA00009477"/>
    </source>
</evidence>
<dbReference type="PANTHER" id="PTHR30469">
    <property type="entry name" value="MULTIDRUG RESISTANCE PROTEIN MDTA"/>
    <property type="match status" value="1"/>
</dbReference>
<evidence type="ECO:0000256" key="2">
    <source>
        <dbReference type="SAM" id="Coils"/>
    </source>
</evidence>
<accession>A0A167EM38</accession>
<dbReference type="PROSITE" id="PS51257">
    <property type="entry name" value="PROKAR_LIPOPROTEIN"/>
    <property type="match status" value="1"/>
</dbReference>
<evidence type="ECO:0000259" key="4">
    <source>
        <dbReference type="Pfam" id="PF25919"/>
    </source>
</evidence>
<feature type="coiled-coil region" evidence="2">
    <location>
        <begin position="108"/>
        <end position="166"/>
    </location>
</feature>
<dbReference type="Gene3D" id="2.40.50.100">
    <property type="match status" value="1"/>
</dbReference>
<keyword evidence="2" id="KW-0175">Coiled coil</keyword>
<feature type="domain" description="CusB-like barrel-sandwich hybrid" evidence="4">
    <location>
        <begin position="69"/>
        <end position="199"/>
    </location>
</feature>
<dbReference type="Pfam" id="PF25919">
    <property type="entry name" value="BSH_CusB"/>
    <property type="match status" value="1"/>
</dbReference>
<dbReference type="GO" id="GO:0015562">
    <property type="term" value="F:efflux transmembrane transporter activity"/>
    <property type="evidence" value="ECO:0007669"/>
    <property type="project" value="TreeGrafter"/>
</dbReference>
<dbReference type="InterPro" id="IPR058790">
    <property type="entry name" value="BSH_CusB"/>
</dbReference>
<dbReference type="EMBL" id="AUXZ01000070">
    <property type="protein sequence ID" value="KZN50946.1"/>
    <property type="molecule type" value="Genomic_DNA"/>
</dbReference>
<dbReference type="Gene3D" id="2.40.30.170">
    <property type="match status" value="1"/>
</dbReference>
<sequence>MSFKRKALSSVATILVLTFTSACSETNAKPVAQIMVQPTTQAERVSAPTKILYGKVQSERGYDMALFNSGRIEQLVVREGQYVRKGTLIARLYSPNLTTQVIEKEAVLSAAIAAAEEAQSEFERIKNLRDKALASVSQLEQAEKAARIATDTVTQMEAQLKQASNALDEFSIYAPQDGIVASLYAREGQFVSSSKPIIRFEESGKFKVEYWVPERDALTLNMGQSVSIFVPTLNQEVNGTINEKAIPSVNGPSLFKISVLIESRADNLLGLTAQIRIASTNKPVYRVDTNAIRFMPNGEVYMLDTEHNKYNVELVSTRGSDLLITAEENLDSIQFDTSPEPTLSKNLMASLEENND</sequence>
<gene>
    <name evidence="5" type="ORF">N476_14990</name>
</gene>
<dbReference type="Proteomes" id="UP000076503">
    <property type="component" value="Unassembled WGS sequence"/>
</dbReference>